<evidence type="ECO:0000256" key="3">
    <source>
        <dbReference type="SAM" id="Phobius"/>
    </source>
</evidence>
<evidence type="ECO:0000256" key="1">
    <source>
        <dbReference type="ARBA" id="ARBA00022614"/>
    </source>
</evidence>
<evidence type="ECO:0000256" key="2">
    <source>
        <dbReference type="ARBA" id="ARBA00022737"/>
    </source>
</evidence>
<evidence type="ECO:0000313" key="7">
    <source>
        <dbReference type="Proteomes" id="UP000663828"/>
    </source>
</evidence>
<evidence type="ECO:0000313" key="6">
    <source>
        <dbReference type="EMBL" id="CAF1591232.1"/>
    </source>
</evidence>
<dbReference type="AlphaFoldDB" id="A0A816A564"/>
<dbReference type="Gene3D" id="3.80.10.10">
    <property type="entry name" value="Ribonuclease Inhibitor"/>
    <property type="match status" value="2"/>
</dbReference>
<dbReference type="SMART" id="SM00369">
    <property type="entry name" value="LRR_TYP"/>
    <property type="match status" value="5"/>
</dbReference>
<accession>A0A816A564</accession>
<evidence type="ECO:0000256" key="4">
    <source>
        <dbReference type="SAM" id="SignalP"/>
    </source>
</evidence>
<feature type="signal peptide" evidence="4">
    <location>
        <begin position="1"/>
        <end position="19"/>
    </location>
</feature>
<dbReference type="InterPro" id="IPR001611">
    <property type="entry name" value="Leu-rich_rpt"/>
</dbReference>
<keyword evidence="3" id="KW-0812">Transmembrane</keyword>
<dbReference type="Proteomes" id="UP000663828">
    <property type="component" value="Unassembled WGS sequence"/>
</dbReference>
<keyword evidence="3" id="KW-0472">Membrane</keyword>
<dbReference type="EMBL" id="CAJNOJ010000940">
    <property type="protein sequence ID" value="CAF1534825.1"/>
    <property type="molecule type" value="Genomic_DNA"/>
</dbReference>
<protein>
    <submittedName>
        <fullName evidence="6">Uncharacterized protein</fullName>
    </submittedName>
</protein>
<dbReference type="OrthoDB" id="676979at2759"/>
<comment type="caution">
    <text evidence="6">The sequence shown here is derived from an EMBL/GenBank/DDBJ whole genome shotgun (WGS) entry which is preliminary data.</text>
</comment>
<dbReference type="Pfam" id="PF13855">
    <property type="entry name" value="LRR_8"/>
    <property type="match status" value="2"/>
</dbReference>
<proteinExistence type="predicted"/>
<feature type="chain" id="PRO_5036412602" evidence="4">
    <location>
        <begin position="20"/>
        <end position="728"/>
    </location>
</feature>
<reference evidence="6" key="1">
    <citation type="submission" date="2021-02" db="EMBL/GenBank/DDBJ databases">
        <authorList>
            <person name="Nowell W R."/>
        </authorList>
    </citation>
    <scope>NUCLEOTIDE SEQUENCE</scope>
</reference>
<dbReference type="PROSITE" id="PS51450">
    <property type="entry name" value="LRR"/>
    <property type="match status" value="6"/>
</dbReference>
<keyword evidence="4" id="KW-0732">Signal</keyword>
<keyword evidence="2" id="KW-0677">Repeat</keyword>
<keyword evidence="7" id="KW-1185">Reference proteome</keyword>
<dbReference type="InterPro" id="IPR032675">
    <property type="entry name" value="LRR_dom_sf"/>
</dbReference>
<dbReference type="InterPro" id="IPR003591">
    <property type="entry name" value="Leu-rich_rpt_typical-subtyp"/>
</dbReference>
<dbReference type="PANTHER" id="PTHR24366">
    <property type="entry name" value="IG(IMMUNOGLOBULIN) AND LRR(LEUCINE RICH REPEAT) DOMAINS"/>
    <property type="match status" value="1"/>
</dbReference>
<keyword evidence="3" id="KW-1133">Transmembrane helix</keyword>
<evidence type="ECO:0000313" key="5">
    <source>
        <dbReference type="EMBL" id="CAF1534825.1"/>
    </source>
</evidence>
<dbReference type="SUPFAM" id="SSF52058">
    <property type="entry name" value="L domain-like"/>
    <property type="match status" value="1"/>
</dbReference>
<dbReference type="Proteomes" id="UP000663852">
    <property type="component" value="Unassembled WGS sequence"/>
</dbReference>
<gene>
    <name evidence="5" type="ORF">EDS130_LOCUS44861</name>
    <name evidence="6" type="ORF">XAT740_LOCUS46595</name>
</gene>
<name>A0A816A564_ADIRI</name>
<feature type="transmembrane region" description="Helical" evidence="3">
    <location>
        <begin position="681"/>
        <end position="702"/>
    </location>
</feature>
<keyword evidence="1" id="KW-0433">Leucine-rich repeat</keyword>
<dbReference type="EMBL" id="CAJNOR010006292">
    <property type="protein sequence ID" value="CAF1591232.1"/>
    <property type="molecule type" value="Genomic_DNA"/>
</dbReference>
<organism evidence="6 7">
    <name type="scientific">Adineta ricciae</name>
    <name type="common">Rotifer</name>
    <dbReference type="NCBI Taxonomy" id="249248"/>
    <lineage>
        <taxon>Eukaryota</taxon>
        <taxon>Metazoa</taxon>
        <taxon>Spiralia</taxon>
        <taxon>Gnathifera</taxon>
        <taxon>Rotifera</taxon>
        <taxon>Eurotatoria</taxon>
        <taxon>Bdelloidea</taxon>
        <taxon>Adinetida</taxon>
        <taxon>Adinetidae</taxon>
        <taxon>Adineta</taxon>
    </lineage>
</organism>
<sequence length="728" mass="83538">MLLVKFFLFIIYLITIIKSQNECLENSIFTCYCEYNGGTTSASCTQNVPSNETSIDWSTFSLIPLQRHKFNFNNFLRLTPSTFTNFTSKFSGLDHLEFIFTDGIDEIEENTFESFQIYSDTWIYLTFLSPRNFRLANNVFSQIKYQELIIDNIQYNDIFHLPYQLNINAFDKTVISKVSIRNSNEIQLISNESSSFQWEDVEITECSLSNVDLLIESLTSNSLRTLDLSLNKLNSISSLIKFTKLTILNLNNNLIKEIQSNIFTNLINLFEIDLSYNEIKHISSDAFIGLVNLNVLKLNNNHLNSLETVNIHNEIESFLSPLNETLPTLILSNNFLQNINSIQNLSSLMSLEVCCNQIKKLDEFIFKETHELQSVDLSFNHIESIHPLTFNGTIIEYLDLSSNPFISLEITNIIYDEQFKPKNQTTSFLDSIKSRLISLSLANCTNLQEINWFVLSKLEKLTYLDLSGITKTDQFWTYNTRDDTHIYWYGHFSKLQIIFNNIQFNNDDYCFSKSIFQIFNETVLHFDDDHPCNCFLFLVKKLIFPTYYPTCLTNQSIIDELTQQCMNIDSYCLSLITTTTTTTTLSSSNTSFLTLTTILTSIPITTASELSSASTTTTTTQIIQSSTSTTTTTTQIIQSSTSTTTTTTQIIQSSTSTRRITTTNIVTTLRVETNNGKWKTILAIMIPSVFILIILSLIGIYIMNRRQKNKSNEIIEMDRVFVNPFVKK</sequence>